<dbReference type="PROSITE" id="PS00463">
    <property type="entry name" value="ZN2_CY6_FUNGAL_1"/>
    <property type="match status" value="1"/>
</dbReference>
<dbReference type="GO" id="GO:0000981">
    <property type="term" value="F:DNA-binding transcription factor activity, RNA polymerase II-specific"/>
    <property type="evidence" value="ECO:0007669"/>
    <property type="project" value="InterPro"/>
</dbReference>
<feature type="compositionally biased region" description="Polar residues" evidence="2">
    <location>
        <begin position="599"/>
        <end position="609"/>
    </location>
</feature>
<feature type="compositionally biased region" description="Polar residues" evidence="2">
    <location>
        <begin position="890"/>
        <end position="901"/>
    </location>
</feature>
<feature type="compositionally biased region" description="Low complexity" evidence="2">
    <location>
        <begin position="552"/>
        <end position="570"/>
    </location>
</feature>
<feature type="region of interest" description="Disordered" evidence="2">
    <location>
        <begin position="341"/>
        <end position="477"/>
    </location>
</feature>
<feature type="region of interest" description="Disordered" evidence="2">
    <location>
        <begin position="810"/>
        <end position="1154"/>
    </location>
</feature>
<dbReference type="Pfam" id="PF00172">
    <property type="entry name" value="Zn_clus"/>
    <property type="match status" value="1"/>
</dbReference>
<feature type="compositionally biased region" description="Basic and acidic residues" evidence="2">
    <location>
        <begin position="370"/>
        <end position="389"/>
    </location>
</feature>
<evidence type="ECO:0000313" key="5">
    <source>
        <dbReference type="Proteomes" id="UP000554235"/>
    </source>
</evidence>
<accession>A0A8H4LMZ7</accession>
<feature type="compositionally biased region" description="Pro residues" evidence="2">
    <location>
        <begin position="411"/>
        <end position="420"/>
    </location>
</feature>
<dbReference type="Proteomes" id="UP000554235">
    <property type="component" value="Unassembled WGS sequence"/>
</dbReference>
<dbReference type="InterPro" id="IPR001138">
    <property type="entry name" value="Zn2Cys6_DnaBD"/>
</dbReference>
<dbReference type="CDD" id="cd00067">
    <property type="entry name" value="GAL4"/>
    <property type="match status" value="1"/>
</dbReference>
<comment type="caution">
    <text evidence="4">The sequence shown here is derived from an EMBL/GenBank/DDBJ whole genome shotgun (WGS) entry which is preliminary data.</text>
</comment>
<feature type="compositionally biased region" description="Polar residues" evidence="2">
    <location>
        <begin position="732"/>
        <end position="741"/>
    </location>
</feature>
<feature type="compositionally biased region" description="Low complexity" evidence="2">
    <location>
        <begin position="66"/>
        <end position="81"/>
    </location>
</feature>
<feature type="compositionally biased region" description="Polar residues" evidence="2">
    <location>
        <begin position="434"/>
        <end position="446"/>
    </location>
</feature>
<feature type="compositionally biased region" description="Polar residues" evidence="2">
    <location>
        <begin position="1055"/>
        <end position="1093"/>
    </location>
</feature>
<feature type="domain" description="Zn(2)-C6 fungal-type" evidence="3">
    <location>
        <begin position="621"/>
        <end position="651"/>
    </location>
</feature>
<feature type="region of interest" description="Disordered" evidence="2">
    <location>
        <begin position="654"/>
        <end position="798"/>
    </location>
</feature>
<feature type="compositionally biased region" description="Polar residues" evidence="2">
    <location>
        <begin position="1131"/>
        <end position="1154"/>
    </location>
</feature>
<feature type="compositionally biased region" description="Low complexity" evidence="2">
    <location>
        <begin position="1011"/>
        <end position="1039"/>
    </location>
</feature>
<keyword evidence="4" id="KW-0067">ATP-binding</keyword>
<keyword evidence="4" id="KW-0547">Nucleotide-binding</keyword>
<feature type="compositionally biased region" description="Low complexity" evidence="2">
    <location>
        <begin position="717"/>
        <end position="728"/>
    </location>
</feature>
<dbReference type="PROSITE" id="PS50048">
    <property type="entry name" value="ZN2_CY6_FUNGAL_2"/>
    <property type="match status" value="1"/>
</dbReference>
<feature type="compositionally biased region" description="Polar residues" evidence="2">
    <location>
        <begin position="974"/>
        <end position="997"/>
    </location>
</feature>
<organism evidence="4 5">
    <name type="scientific">Fusarium albosuccineum</name>
    <dbReference type="NCBI Taxonomy" id="1237068"/>
    <lineage>
        <taxon>Eukaryota</taxon>
        <taxon>Fungi</taxon>
        <taxon>Dikarya</taxon>
        <taxon>Ascomycota</taxon>
        <taxon>Pezizomycotina</taxon>
        <taxon>Sordariomycetes</taxon>
        <taxon>Hypocreomycetidae</taxon>
        <taxon>Hypocreales</taxon>
        <taxon>Nectriaceae</taxon>
        <taxon>Fusarium</taxon>
        <taxon>Fusarium decemcellulare species complex</taxon>
    </lineage>
</organism>
<keyword evidence="4" id="KW-0378">Hydrolase</keyword>
<evidence type="ECO:0000256" key="1">
    <source>
        <dbReference type="ARBA" id="ARBA00023242"/>
    </source>
</evidence>
<feature type="compositionally biased region" description="Low complexity" evidence="2">
    <location>
        <begin position="347"/>
        <end position="357"/>
    </location>
</feature>
<dbReference type="InterPro" id="IPR036864">
    <property type="entry name" value="Zn2-C6_fun-type_DNA-bd_sf"/>
</dbReference>
<feature type="compositionally biased region" description="Acidic residues" evidence="2">
    <location>
        <begin position="667"/>
        <end position="700"/>
    </location>
</feature>
<evidence type="ECO:0000313" key="4">
    <source>
        <dbReference type="EMBL" id="KAF4471684.1"/>
    </source>
</evidence>
<proteinExistence type="predicted"/>
<feature type="compositionally biased region" description="Polar residues" evidence="2">
    <location>
        <begin position="582"/>
        <end position="591"/>
    </location>
</feature>
<feature type="non-terminal residue" evidence="4">
    <location>
        <position position="1"/>
    </location>
</feature>
<dbReference type="GO" id="GO:0004386">
    <property type="term" value="F:helicase activity"/>
    <property type="evidence" value="ECO:0007669"/>
    <property type="project" value="UniProtKB-KW"/>
</dbReference>
<dbReference type="SUPFAM" id="SSF57701">
    <property type="entry name" value="Zn2/Cys6 DNA-binding domain"/>
    <property type="match status" value="1"/>
</dbReference>
<feature type="region of interest" description="Disordered" evidence="2">
    <location>
        <begin position="1"/>
        <end position="84"/>
    </location>
</feature>
<sequence>LHARQRNDMAAIPNPPASSGDARCTPTEPPADTPVPSTTSTPLPPPLASAKHSRGGSPSTLPQHLPSPSSTLASPSPQQQQGSEEYVSRLLRLVRCCPTRTRRSSSAMADFLASFNLGAQTPAASNNPQCDSVQDLQLHLRGILDAKATPNRAEHVSTTLELRATVRFQLPVSESENGTLENLSNLDPSLGGAQSTGMPGDQAGTQLSRVVYANDTLMNQPHDDPALQRSVAKHIISIVSSTDGSTWTVREVSRGAQGWAFTYLCKDSYQQWSRQTAKNPTKAIVGEYSQREPEPSLHARPAFDCRGSVIIAFNRNSRAITVKYDHTPLHKTVAELAEYFQPPPRQLGPGAQKLQQQKAKEKTPKKAKGEKRERKKRDSTTKAQDENGNPRKRKRKNNSAAQATAPADGPMIPPDYPGAPPIDGQPQAGPSYATGEQLQENSQQGFSDYPQGLMGGDGAATTNGATGQPPNGEAPATVTYPVNVSAAEAARRREAALTMLSNAGVDPASLSVEQFSIFSNQAPDLQRESLNMLVKYGAERLRIIHPSNREGSAPTNASASAQSSQTTTPSGPMTTKELVPQSGAQSNTATDNEAAAVNTRANGQDTSSPRKMKKMAKSRTACFPCKARKTKCPRERPTCTECASYGTACEYAPQKPRNRKKKVETIVIEDNEEEEDDEEEQEEQQEDAEGETPDEEDETQQDASQDYSYPQMNIGNVVTTSTDTTQQDLHAPQNSYFQSGSGLVLPQPDPYSNAQHPMTADPGLVMPPRQTYNTGLPEVTQPMDHHAPPAPAPAPAGTVAPIETRRWTAIGPSSKTWRSLPSEPAHSGGQGVPAANPQPSDWAANSGAHMPATTVTSVSPQMAYTRPTSQRSRQVNQNVARDSGQHADGIQQTTAASHTGMQQAHQSPVAAAAMMAQARKSPYQQPTVPRTTSRQSQRNQSRTPVTDQTRGYQPPPALTQQHSTRSTAHHDTTHMTGASNYNSYGRYGGTNTAASHQSSHRTYDQPAADRSSQTAAMAMSMASATPSTMSTSYQTTSSTANQWSDSSGRNDRSYNRNSSYHTQPAYSQPASSKSVSTSRQNFNMRGSTQSHTRSGSSNSYSQQQQQSYPSYSGPTQQNPQGQTTNQPPSWYFQNSHNSSLNTGGQSSGYNYDSW</sequence>
<gene>
    <name evidence="4" type="ORF">FALBO_1385</name>
</gene>
<dbReference type="GO" id="GO:0008270">
    <property type="term" value="F:zinc ion binding"/>
    <property type="evidence" value="ECO:0007669"/>
    <property type="project" value="InterPro"/>
</dbReference>
<reference evidence="4 5" key="1">
    <citation type="submission" date="2020-01" db="EMBL/GenBank/DDBJ databases">
        <title>Identification and distribution of gene clusters putatively required for synthesis of sphingolipid metabolism inhibitors in phylogenetically diverse species of the filamentous fungus Fusarium.</title>
        <authorList>
            <person name="Kim H.-S."/>
            <person name="Busman M."/>
            <person name="Brown D.W."/>
            <person name="Divon H."/>
            <person name="Uhlig S."/>
            <person name="Proctor R.H."/>
        </authorList>
    </citation>
    <scope>NUCLEOTIDE SEQUENCE [LARGE SCALE GENOMIC DNA]</scope>
    <source>
        <strain evidence="4 5">NRRL 20459</strain>
    </source>
</reference>
<feature type="compositionally biased region" description="Polar residues" evidence="2">
    <location>
        <begin position="704"/>
        <end position="716"/>
    </location>
</feature>
<dbReference type="Gene3D" id="4.10.240.10">
    <property type="entry name" value="Zn(2)-C6 fungal-type DNA-binding domain"/>
    <property type="match status" value="1"/>
</dbReference>
<keyword evidence="5" id="KW-1185">Reference proteome</keyword>
<evidence type="ECO:0000256" key="2">
    <source>
        <dbReference type="SAM" id="MobiDB-lite"/>
    </source>
</evidence>
<dbReference type="SMART" id="SM00066">
    <property type="entry name" value="GAL4"/>
    <property type="match status" value="1"/>
</dbReference>
<dbReference type="OrthoDB" id="3249161at2759"/>
<keyword evidence="1" id="KW-0539">Nucleus</keyword>
<name>A0A8H4LMZ7_9HYPO</name>
<protein>
    <submittedName>
        <fullName evidence="4">ATP-dependent DNA helicase 2 subunit 1</fullName>
    </submittedName>
</protein>
<keyword evidence="4" id="KW-0347">Helicase</keyword>
<feature type="compositionally biased region" description="Polar residues" evidence="2">
    <location>
        <begin position="922"/>
        <end position="951"/>
    </location>
</feature>
<dbReference type="EMBL" id="JAADYS010000176">
    <property type="protein sequence ID" value="KAF4471684.1"/>
    <property type="molecule type" value="Genomic_DNA"/>
</dbReference>
<feature type="compositionally biased region" description="Low complexity" evidence="2">
    <location>
        <begin position="902"/>
        <end position="918"/>
    </location>
</feature>
<feature type="region of interest" description="Disordered" evidence="2">
    <location>
        <begin position="547"/>
        <end position="619"/>
    </location>
</feature>
<dbReference type="AlphaFoldDB" id="A0A8H4LMZ7"/>
<evidence type="ECO:0000259" key="3">
    <source>
        <dbReference type="PROSITE" id="PS50048"/>
    </source>
</evidence>
<feature type="compositionally biased region" description="Polar residues" evidence="2">
    <location>
        <begin position="853"/>
        <end position="880"/>
    </location>
</feature>
<feature type="compositionally biased region" description="Low complexity" evidence="2">
    <location>
        <begin position="1094"/>
        <end position="1128"/>
    </location>
</feature>